<organism evidence="1 2">
    <name type="scientific">Puia dinghuensis</name>
    <dbReference type="NCBI Taxonomy" id="1792502"/>
    <lineage>
        <taxon>Bacteria</taxon>
        <taxon>Pseudomonadati</taxon>
        <taxon>Bacteroidota</taxon>
        <taxon>Chitinophagia</taxon>
        <taxon>Chitinophagales</taxon>
        <taxon>Chitinophagaceae</taxon>
        <taxon>Puia</taxon>
    </lineage>
</organism>
<evidence type="ECO:0000313" key="1">
    <source>
        <dbReference type="EMBL" id="GGA93178.1"/>
    </source>
</evidence>
<evidence type="ECO:0000313" key="2">
    <source>
        <dbReference type="Proteomes" id="UP000607559"/>
    </source>
</evidence>
<dbReference type="AlphaFoldDB" id="A0A8J2UB76"/>
<comment type="caution">
    <text evidence="1">The sequence shown here is derived from an EMBL/GenBank/DDBJ whole genome shotgun (WGS) entry which is preliminary data.</text>
</comment>
<dbReference type="EMBL" id="BMJC01000001">
    <property type="protein sequence ID" value="GGA93178.1"/>
    <property type="molecule type" value="Genomic_DNA"/>
</dbReference>
<dbReference type="Proteomes" id="UP000607559">
    <property type="component" value="Unassembled WGS sequence"/>
</dbReference>
<sequence>MARLLSKALDPRASYTQDDKEDMIRALRNGDDLKIMKNRQEFTLYAAPFEGALITVDSA</sequence>
<dbReference type="RefSeq" id="WP_188930229.1">
    <property type="nucleotide sequence ID" value="NZ_BMJC01000001.1"/>
</dbReference>
<reference evidence="1" key="2">
    <citation type="submission" date="2020-09" db="EMBL/GenBank/DDBJ databases">
        <authorList>
            <person name="Sun Q."/>
            <person name="Zhou Y."/>
        </authorList>
    </citation>
    <scope>NUCLEOTIDE SEQUENCE</scope>
    <source>
        <strain evidence="1">CGMCC 1.15448</strain>
    </source>
</reference>
<keyword evidence="2" id="KW-1185">Reference proteome</keyword>
<proteinExistence type="predicted"/>
<gene>
    <name evidence="1" type="ORF">GCM10011511_15740</name>
</gene>
<name>A0A8J2UB76_9BACT</name>
<accession>A0A8J2UB76</accession>
<protein>
    <submittedName>
        <fullName evidence="1">Uncharacterized protein</fullName>
    </submittedName>
</protein>
<reference evidence="1" key="1">
    <citation type="journal article" date="2014" name="Int. J. Syst. Evol. Microbiol.">
        <title>Complete genome sequence of Corynebacterium casei LMG S-19264T (=DSM 44701T), isolated from a smear-ripened cheese.</title>
        <authorList>
            <consortium name="US DOE Joint Genome Institute (JGI-PGF)"/>
            <person name="Walter F."/>
            <person name="Albersmeier A."/>
            <person name="Kalinowski J."/>
            <person name="Ruckert C."/>
        </authorList>
    </citation>
    <scope>NUCLEOTIDE SEQUENCE</scope>
    <source>
        <strain evidence="1">CGMCC 1.15448</strain>
    </source>
</reference>